<reference evidence="2" key="1">
    <citation type="submission" date="2024-07" db="EMBL/GenBank/DDBJ databases">
        <title>Two chromosome-level genome assemblies of Korean endemic species Abeliophyllum distichum and Forsythia ovata (Oleaceae).</title>
        <authorList>
            <person name="Jang H."/>
        </authorList>
    </citation>
    <scope>NUCLEOTIDE SEQUENCE [LARGE SCALE GENOMIC DNA]</scope>
</reference>
<name>A0ABD1T117_9LAMI</name>
<gene>
    <name evidence="1" type="ORF">Adt_22025</name>
</gene>
<organism evidence="1 2">
    <name type="scientific">Abeliophyllum distichum</name>
    <dbReference type="NCBI Taxonomy" id="126358"/>
    <lineage>
        <taxon>Eukaryota</taxon>
        <taxon>Viridiplantae</taxon>
        <taxon>Streptophyta</taxon>
        <taxon>Embryophyta</taxon>
        <taxon>Tracheophyta</taxon>
        <taxon>Spermatophyta</taxon>
        <taxon>Magnoliopsida</taxon>
        <taxon>eudicotyledons</taxon>
        <taxon>Gunneridae</taxon>
        <taxon>Pentapetalae</taxon>
        <taxon>asterids</taxon>
        <taxon>lamiids</taxon>
        <taxon>Lamiales</taxon>
        <taxon>Oleaceae</taxon>
        <taxon>Forsythieae</taxon>
        <taxon>Abeliophyllum</taxon>
    </lineage>
</organism>
<dbReference type="EMBL" id="JBFOLK010000006">
    <property type="protein sequence ID" value="KAL2506404.1"/>
    <property type="molecule type" value="Genomic_DNA"/>
</dbReference>
<keyword evidence="2" id="KW-1185">Reference proteome</keyword>
<comment type="caution">
    <text evidence="1">The sequence shown here is derived from an EMBL/GenBank/DDBJ whole genome shotgun (WGS) entry which is preliminary data.</text>
</comment>
<evidence type="ECO:0000313" key="1">
    <source>
        <dbReference type="EMBL" id="KAL2506404.1"/>
    </source>
</evidence>
<evidence type="ECO:0000313" key="2">
    <source>
        <dbReference type="Proteomes" id="UP001604336"/>
    </source>
</evidence>
<dbReference type="Proteomes" id="UP001604336">
    <property type="component" value="Unassembled WGS sequence"/>
</dbReference>
<sequence length="107" mass="12097">MSFKYVVQSLTRKDFMAAAKSFSAAKHLSVTFIAQKLRSPSETRNSLSTHHCSLLLSFFDLDLFWDLGSRSTLEWPLSMGNGVAIVETIDDERRKFSVGISCRKFCP</sequence>
<accession>A0ABD1T117</accession>
<proteinExistence type="predicted"/>
<protein>
    <submittedName>
        <fullName evidence="1">Uncharacterized protein</fullName>
    </submittedName>
</protein>
<dbReference type="AlphaFoldDB" id="A0ABD1T117"/>